<keyword evidence="4 7" id="KW-0472">Membrane</keyword>
<comment type="subcellular location">
    <subcellularLocation>
        <location evidence="1">Membrane</location>
        <topology evidence="1">Multi-pass membrane protein</topology>
    </subcellularLocation>
</comment>
<feature type="transmembrane region" description="Helical" evidence="7">
    <location>
        <begin position="312"/>
        <end position="335"/>
    </location>
</feature>
<feature type="compositionally biased region" description="Low complexity" evidence="6">
    <location>
        <begin position="1100"/>
        <end position="1128"/>
    </location>
</feature>
<feature type="compositionally biased region" description="Polar residues" evidence="6">
    <location>
        <begin position="743"/>
        <end position="753"/>
    </location>
</feature>
<dbReference type="Proteomes" id="UP000613740">
    <property type="component" value="Unassembled WGS sequence"/>
</dbReference>
<feature type="compositionally biased region" description="Low complexity" evidence="6">
    <location>
        <begin position="759"/>
        <end position="773"/>
    </location>
</feature>
<name>A0A835VR26_9CHLO</name>
<evidence type="ECO:0000256" key="4">
    <source>
        <dbReference type="ARBA" id="ARBA00023136"/>
    </source>
</evidence>
<feature type="compositionally biased region" description="Low complexity" evidence="6">
    <location>
        <begin position="949"/>
        <end position="961"/>
    </location>
</feature>
<evidence type="ECO:0000256" key="1">
    <source>
        <dbReference type="ARBA" id="ARBA00004141"/>
    </source>
</evidence>
<keyword evidence="10" id="KW-1185">Reference proteome</keyword>
<feature type="region of interest" description="Disordered" evidence="6">
    <location>
        <begin position="649"/>
        <end position="672"/>
    </location>
</feature>
<feature type="region of interest" description="Disordered" evidence="6">
    <location>
        <begin position="999"/>
        <end position="1022"/>
    </location>
</feature>
<keyword evidence="5" id="KW-0175">Coiled coil</keyword>
<evidence type="ECO:0000256" key="6">
    <source>
        <dbReference type="SAM" id="MobiDB-lite"/>
    </source>
</evidence>
<dbReference type="OrthoDB" id="536369at2759"/>
<reference evidence="9" key="1">
    <citation type="journal article" date="2020" name="bioRxiv">
        <title>Comparative genomics of Chlamydomonas.</title>
        <authorList>
            <person name="Craig R.J."/>
            <person name="Hasan A.R."/>
            <person name="Ness R.W."/>
            <person name="Keightley P.D."/>
        </authorList>
    </citation>
    <scope>NUCLEOTIDE SEQUENCE</scope>
    <source>
        <strain evidence="9">CCAP 11/173</strain>
    </source>
</reference>
<gene>
    <name evidence="9" type="ORF">HYH02_015447</name>
</gene>
<evidence type="ECO:0000313" key="10">
    <source>
        <dbReference type="Proteomes" id="UP000613740"/>
    </source>
</evidence>
<feature type="region of interest" description="Disordered" evidence="6">
    <location>
        <begin position="1281"/>
        <end position="1342"/>
    </location>
</feature>
<feature type="region of interest" description="Disordered" evidence="6">
    <location>
        <begin position="1225"/>
        <end position="1253"/>
    </location>
</feature>
<feature type="coiled-coil region" evidence="5">
    <location>
        <begin position="1683"/>
        <end position="1710"/>
    </location>
</feature>
<organism evidence="9 10">
    <name type="scientific">Chlamydomonas schloesseri</name>
    <dbReference type="NCBI Taxonomy" id="2026947"/>
    <lineage>
        <taxon>Eukaryota</taxon>
        <taxon>Viridiplantae</taxon>
        <taxon>Chlorophyta</taxon>
        <taxon>core chlorophytes</taxon>
        <taxon>Chlorophyceae</taxon>
        <taxon>CS clade</taxon>
        <taxon>Chlamydomonadales</taxon>
        <taxon>Chlamydomonadaceae</taxon>
        <taxon>Chlamydomonas</taxon>
    </lineage>
</organism>
<evidence type="ECO:0000256" key="3">
    <source>
        <dbReference type="ARBA" id="ARBA00022989"/>
    </source>
</evidence>
<feature type="compositionally biased region" description="Basic and acidic residues" evidence="6">
    <location>
        <begin position="1142"/>
        <end position="1153"/>
    </location>
</feature>
<dbReference type="GO" id="GO:0016020">
    <property type="term" value="C:membrane"/>
    <property type="evidence" value="ECO:0007669"/>
    <property type="project" value="UniProtKB-SubCell"/>
</dbReference>
<feature type="compositionally biased region" description="Low complexity" evidence="6">
    <location>
        <begin position="1225"/>
        <end position="1249"/>
    </location>
</feature>
<feature type="region of interest" description="Disordered" evidence="6">
    <location>
        <begin position="506"/>
        <end position="530"/>
    </location>
</feature>
<evidence type="ECO:0000256" key="7">
    <source>
        <dbReference type="SAM" id="Phobius"/>
    </source>
</evidence>
<accession>A0A835VR26</accession>
<evidence type="ECO:0000313" key="9">
    <source>
        <dbReference type="EMBL" id="KAG2422399.1"/>
    </source>
</evidence>
<feature type="region of interest" description="Disordered" evidence="6">
    <location>
        <begin position="743"/>
        <end position="797"/>
    </location>
</feature>
<feature type="domain" description="Polycystin cation channel PKD1/PKD2" evidence="8">
    <location>
        <begin position="269"/>
        <end position="336"/>
    </location>
</feature>
<keyword evidence="2 7" id="KW-0812">Transmembrane</keyword>
<feature type="compositionally biased region" description="Polar residues" evidence="6">
    <location>
        <begin position="1319"/>
        <end position="1332"/>
    </location>
</feature>
<evidence type="ECO:0000256" key="5">
    <source>
        <dbReference type="SAM" id="Coils"/>
    </source>
</evidence>
<feature type="region of interest" description="Disordered" evidence="6">
    <location>
        <begin position="1568"/>
        <end position="1590"/>
    </location>
</feature>
<feature type="region of interest" description="Disordered" evidence="6">
    <location>
        <begin position="859"/>
        <end position="905"/>
    </location>
</feature>
<dbReference type="Pfam" id="PF08016">
    <property type="entry name" value="PKD_channel"/>
    <property type="match status" value="1"/>
</dbReference>
<evidence type="ECO:0000256" key="2">
    <source>
        <dbReference type="ARBA" id="ARBA00022692"/>
    </source>
</evidence>
<feature type="compositionally biased region" description="Polar residues" evidence="6">
    <location>
        <begin position="862"/>
        <end position="877"/>
    </location>
</feature>
<feature type="region of interest" description="Disordered" evidence="6">
    <location>
        <begin position="947"/>
        <end position="974"/>
    </location>
</feature>
<dbReference type="InterPro" id="IPR013122">
    <property type="entry name" value="PKD1_2_channel"/>
</dbReference>
<feature type="compositionally biased region" description="Low complexity" evidence="6">
    <location>
        <begin position="884"/>
        <end position="899"/>
    </location>
</feature>
<comment type="caution">
    <text evidence="9">The sequence shown here is derived from an EMBL/GenBank/DDBJ whole genome shotgun (WGS) entry which is preliminary data.</text>
</comment>
<feature type="region of interest" description="Disordered" evidence="6">
    <location>
        <begin position="1035"/>
        <end position="1055"/>
    </location>
</feature>
<feature type="compositionally biased region" description="Gly residues" evidence="6">
    <location>
        <begin position="1003"/>
        <end position="1021"/>
    </location>
</feature>
<keyword evidence="3 7" id="KW-1133">Transmembrane helix</keyword>
<feature type="transmembrane region" description="Helical" evidence="7">
    <location>
        <begin position="381"/>
        <end position="407"/>
    </location>
</feature>
<sequence length="1764" mass="177959">MAASPQHRRSTQQQAISSAFPACGVLAPTLPEAFNPATNTTTDLAASGGIAFLSTITSACITPPLGWAEYLAAQVAGAAEDMVRAAAAQAAAAAETAAALAAEQSARFEGRDAEYERMIQHWANEATAAATAAEARAAAALEVVARILQAADVYDTSAAAVNSLMQVRRTAQELNDLSHNSQAVLHDHGLPMLMCSRLTDSSLLLSSARPGCARQSTQQALEAAAPNASAGAAAGPAVSEVVSGGGLGGIGIDPLFGRKSGMFQPNLNASDYYNTSEALVLALLLLRLLHALSFQPRLAVISRTLSCALPDLVHLFAVATVVIIMMAMALVLTSGGSRTEHLASGSAAIAWMYQLVLLADDQGVFKALLSSASILPSCDRVVTGMANVLSCLVFTTIIGRFVLALILGPFQELKCAASGQPGVPHDLARISRWWLQHRLRHAPKNKALVHRIDRWLSGQQPRQPSAHKSLPAAADGSGSSHHSDDDWATPLLLPFEKLRRRLGRHGAGNQIDGDAHVNRGNGSSFSTLSNQPDLSDGSYFTVLAQSGVADGGDAGKFSTLQVSEVPVRPSHPMLSSRRPPPLVLEGGGARSAAKATSPPGAMAAAAAAVKLRSRTCGTLNMMGVKGGGDGAAIDVNDVLGEAVSAPGQLASAGGMRRPASAGANTARRPLSPQPAMLSGARLRAAPEAQEATPATAIPASALTPAVRRPVRVNESPSMAGVMMRDATAAWVEGDAIVAPQQSADLQQSPTTSGLVAGVDSQASSPLSPSPAAARDSDAARMAVGGGGGAARSPPAAGDAARADAADAAAAAGGATTAAVAAEAAALLADMVLYNLALRFGDGGAKGGAVALMQQPAKPASTAVASSQHHTSTRSAQWPRTEVGAASQHQHQQASKQQASEPEVQSAPLNKAAAGLLPGRSTRSSMALLRSAGLRSALVAPADSAHEEAPAAAASSSLAPASPHAPPHSRPSSYRARRASYAGAFGVDCEFGESPRLGLAPAAEGGGSDGDHPGGGGRGAGIGASRFKRHSAVVGGLTTNSGSISPAAVDFGDKNRRTSAPYPAGGASTGYALLCGALDNPWLGSSSTDAGGAPCMSPLGQSSQLRASQQQAAGPESARAAAAAEPLVAWDTGAPTTGGDIEGQLRREQHEQRPRSRPAVARVALVAGTAGGDDGPGILQQSRRALRNFLELLSPSIAAVTAAGGIRGGGGAASGVARAAVPPAAGDMAAAGDGSSTAATWAQQQQQQQQPVTSYRRASSSIFQQQVSSAVTASLADAHQGMASPLLGLPPTSRTASPQPAAGLQQLSGDGAGGGGSMPRASSTSALGYSTGTPPSPPPAVIPLERFASPSRITVPAVVLTPSSAEQRAPSPPFTLADQHLGEQKRRMLLQHDQQQTRQGPATAVAVGSPATTAGHALHRIAPPPARRSSLTFVPSFALSNRGTDWRLYVNAAGGVGGRRGQGRHHLEDLDEVEEVTLDATAAVPSTRGGGGSRGTAAAGPTAAAAATAAATALASSPPWVSPTAGGNVGNCWSGPRPTSPLLVVASSPGAPDAGDGGRQAASSAVGAFMRSNGDGSGGGGLPSSSAGAGPVAEALEVTFQDEAAKDLEDRGDKEGSEEVVRNATLGTPAAGTGVLAWGRLQQQAQPPLWQEQLQEPCPAAACRDGASVYECHTRAVLLLVTALRALVSELQEAERQLQSWASVLEKLHLRLLQQRGGSSGRSRSDCSRASGPLAPATLRSAGTADAAAAAAAAAPAAGQVIGPG</sequence>
<feature type="compositionally biased region" description="Polar residues" evidence="6">
    <location>
        <begin position="520"/>
        <end position="530"/>
    </location>
</feature>
<dbReference type="EMBL" id="JAEHOD010000228">
    <property type="protein sequence ID" value="KAG2422399.1"/>
    <property type="molecule type" value="Genomic_DNA"/>
</dbReference>
<proteinExistence type="predicted"/>
<feature type="region of interest" description="Disordered" evidence="6">
    <location>
        <begin position="1092"/>
        <end position="1158"/>
    </location>
</feature>
<protein>
    <recommendedName>
        <fullName evidence="8">Polycystin cation channel PKD1/PKD2 domain-containing protein</fullName>
    </recommendedName>
</protein>
<evidence type="ECO:0000259" key="8">
    <source>
        <dbReference type="Pfam" id="PF08016"/>
    </source>
</evidence>
<feature type="region of interest" description="Disordered" evidence="6">
    <location>
        <begin position="459"/>
        <end position="485"/>
    </location>
</feature>